<dbReference type="Pfam" id="PF01381">
    <property type="entry name" value="HTH_3"/>
    <property type="match status" value="1"/>
</dbReference>
<evidence type="ECO:0000259" key="1">
    <source>
        <dbReference type="PROSITE" id="PS50943"/>
    </source>
</evidence>
<proteinExistence type="predicted"/>
<dbReference type="EMBL" id="LR798346">
    <property type="protein sequence ID" value="CAB5225506.1"/>
    <property type="molecule type" value="Genomic_DNA"/>
</dbReference>
<dbReference type="SUPFAM" id="SSF47413">
    <property type="entry name" value="lambda repressor-like DNA-binding domains"/>
    <property type="match status" value="1"/>
</dbReference>
<dbReference type="EMBL" id="LR796654">
    <property type="protein sequence ID" value="CAB4157760.1"/>
    <property type="molecule type" value="Genomic_DNA"/>
</dbReference>
<dbReference type="PROSITE" id="PS50943">
    <property type="entry name" value="HTH_CROC1"/>
    <property type="match status" value="1"/>
</dbReference>
<organism evidence="3">
    <name type="scientific">uncultured Caudovirales phage</name>
    <dbReference type="NCBI Taxonomy" id="2100421"/>
    <lineage>
        <taxon>Viruses</taxon>
        <taxon>Duplodnaviria</taxon>
        <taxon>Heunggongvirae</taxon>
        <taxon>Uroviricota</taxon>
        <taxon>Caudoviricetes</taxon>
        <taxon>Peduoviridae</taxon>
        <taxon>Maltschvirus</taxon>
        <taxon>Maltschvirus maltsch</taxon>
    </lineage>
</organism>
<sequence length="209" mass="23264">MLNTNEIMNTKPNEQFNKPWFISRLQAIKLSQRRLAKMIDLDPSAVTLMLSGRRRITTDEVHKIANIFNVSVAEVMRHAGIDVTDDVRKVKIKGAIGEKSRVTYFDDKNPDTAIAPADVPNDSFCLQVRQPGSTNDGWLIFVSGEKTTSASLIDRPALVELADGTQMTCLLRRGYKANTANVYPLHGTADILENQSIAWASPVLWIRPA</sequence>
<dbReference type="SMART" id="SM00530">
    <property type="entry name" value="HTH_XRE"/>
    <property type="match status" value="1"/>
</dbReference>
<gene>
    <name evidence="2" type="ORF">UFOVP686_39</name>
    <name evidence="3" type="ORF">UFOVP752_27</name>
</gene>
<dbReference type="InterPro" id="IPR001387">
    <property type="entry name" value="Cro/C1-type_HTH"/>
</dbReference>
<dbReference type="InterPro" id="IPR010982">
    <property type="entry name" value="Lambda_DNA-bd_dom_sf"/>
</dbReference>
<evidence type="ECO:0000313" key="3">
    <source>
        <dbReference type="EMBL" id="CAB5225506.1"/>
    </source>
</evidence>
<feature type="domain" description="HTH cro/C1-type" evidence="1">
    <location>
        <begin position="29"/>
        <end position="75"/>
    </location>
</feature>
<reference evidence="3" key="1">
    <citation type="submission" date="2020-05" db="EMBL/GenBank/DDBJ databases">
        <authorList>
            <person name="Chiriac C."/>
            <person name="Salcher M."/>
            <person name="Ghai R."/>
            <person name="Kavagutti S V."/>
        </authorList>
    </citation>
    <scope>NUCLEOTIDE SEQUENCE</scope>
</reference>
<dbReference type="GO" id="GO:0003677">
    <property type="term" value="F:DNA binding"/>
    <property type="evidence" value="ECO:0007669"/>
    <property type="project" value="InterPro"/>
</dbReference>
<evidence type="ECO:0000313" key="2">
    <source>
        <dbReference type="EMBL" id="CAB4157760.1"/>
    </source>
</evidence>
<name>A0A6J7X3H4_9CAUD</name>
<accession>A0A6J7X3H4</accession>
<dbReference type="CDD" id="cd00093">
    <property type="entry name" value="HTH_XRE"/>
    <property type="match status" value="1"/>
</dbReference>
<dbReference type="Gene3D" id="1.10.260.40">
    <property type="entry name" value="lambda repressor-like DNA-binding domains"/>
    <property type="match status" value="1"/>
</dbReference>
<protein>
    <submittedName>
        <fullName evidence="3">HTH_XRE domain containing protein</fullName>
    </submittedName>
</protein>